<protein>
    <submittedName>
        <fullName evidence="2">CinA family protein</fullName>
    </submittedName>
</protein>
<accession>A0AAP4BPA1</accession>
<dbReference type="AlphaFoldDB" id="A0AAP4BPA1"/>
<evidence type="ECO:0000313" key="2">
    <source>
        <dbReference type="EMBL" id="MDK4306739.1"/>
    </source>
</evidence>
<dbReference type="EMBL" id="JASNVH010000005">
    <property type="protein sequence ID" value="MDK4306739.1"/>
    <property type="molecule type" value="Genomic_DNA"/>
</dbReference>
<dbReference type="Proteomes" id="UP001224412">
    <property type="component" value="Unassembled WGS sequence"/>
</dbReference>
<proteinExistence type="predicted"/>
<organism evidence="2 3">
    <name type="scientific">Corynebacterium pseudodiphtheriticum</name>
    <dbReference type="NCBI Taxonomy" id="37637"/>
    <lineage>
        <taxon>Bacteria</taxon>
        <taxon>Bacillati</taxon>
        <taxon>Actinomycetota</taxon>
        <taxon>Actinomycetes</taxon>
        <taxon>Mycobacteriales</taxon>
        <taxon>Corynebacteriaceae</taxon>
        <taxon>Corynebacterium</taxon>
    </lineage>
</organism>
<feature type="domain" description="CinA C-terminal" evidence="1">
    <location>
        <begin position="13"/>
        <end position="162"/>
    </location>
</feature>
<name>A0AAP4BPA1_9CORY</name>
<sequence length="166" mass="16894">MSEADENFINAGTVLGVLESRGQTLATCESLTAGALAARIADIPGASAVLRGGLVTYSADLKTSLARVDADVIAHYGVVSAECARAMAAGARIVCESDWAVSLTGVAGPGAADGHASGDVYVAVAGPKMGNGESAFYQWPDVSRAQVRGNAVDAAIQLLYEKITLH</sequence>
<gene>
    <name evidence="2" type="ORF">QPX42_04125</name>
</gene>
<dbReference type="Pfam" id="PF02464">
    <property type="entry name" value="CinA"/>
    <property type="match status" value="1"/>
</dbReference>
<evidence type="ECO:0000313" key="3">
    <source>
        <dbReference type="Proteomes" id="UP001224412"/>
    </source>
</evidence>
<dbReference type="SUPFAM" id="SSF142433">
    <property type="entry name" value="CinA-like"/>
    <property type="match status" value="1"/>
</dbReference>
<dbReference type="NCBIfam" id="TIGR00199">
    <property type="entry name" value="PncC_domain"/>
    <property type="match status" value="1"/>
</dbReference>
<reference evidence="2" key="1">
    <citation type="submission" date="2023-05" db="EMBL/GenBank/DDBJ databases">
        <title>Metabolic capabilities are highly conserved among human nasal-associated Corynebacterium species in pangenomic analyses.</title>
        <authorList>
            <person name="Tran T.H."/>
            <person name="Roberts A.Q."/>
            <person name="Escapa I.F."/>
            <person name="Gao W."/>
            <person name="Conlan S."/>
            <person name="Kong H."/>
            <person name="Segre J.A."/>
            <person name="Kelly M.S."/>
            <person name="Lemon K.P."/>
        </authorList>
    </citation>
    <scope>NUCLEOTIDE SEQUENCE</scope>
    <source>
        <strain evidence="2">KPL2773</strain>
    </source>
</reference>
<evidence type="ECO:0000259" key="1">
    <source>
        <dbReference type="Pfam" id="PF02464"/>
    </source>
</evidence>
<dbReference type="Gene3D" id="3.90.950.20">
    <property type="entry name" value="CinA-like"/>
    <property type="match status" value="1"/>
</dbReference>
<comment type="caution">
    <text evidence="2">The sequence shown here is derived from an EMBL/GenBank/DDBJ whole genome shotgun (WGS) entry which is preliminary data.</text>
</comment>
<dbReference type="InterPro" id="IPR008136">
    <property type="entry name" value="CinA_C"/>
</dbReference>
<dbReference type="InterPro" id="IPR036653">
    <property type="entry name" value="CinA-like_C"/>
</dbReference>
<dbReference type="RefSeq" id="WP_161970020.1">
    <property type="nucleotide sequence ID" value="NZ_CP137212.1"/>
</dbReference>